<dbReference type="PROSITE" id="PS01047">
    <property type="entry name" value="HMA_1"/>
    <property type="match status" value="1"/>
</dbReference>
<dbReference type="GO" id="GO:0016020">
    <property type="term" value="C:membrane"/>
    <property type="evidence" value="ECO:0007669"/>
    <property type="project" value="UniProtKB-SubCell"/>
</dbReference>
<dbReference type="SUPFAM" id="SSF55008">
    <property type="entry name" value="HMA, heavy metal-associated domain"/>
    <property type="match status" value="1"/>
</dbReference>
<name>A0A2U1P7N5_ARTAN</name>
<gene>
    <name evidence="4" type="ORF">CTI12_AA183890</name>
</gene>
<sequence length="145" mass="15965">MAASSSIRHITVKVTGMTCSACSCSVEGALMSLNGVVLATVDLLQHKANVTFDTNLVKDLTPSDLTRPIDWLLDTPFEHKLHPSFLDMSYRNGADNKIVRALYRVNKAESMKLAYGLTIQNSTQVGIRTQKEKQAAHKESFGIIQ</sequence>
<dbReference type="InterPro" id="IPR017969">
    <property type="entry name" value="Heavy-metal-associated_CS"/>
</dbReference>
<feature type="domain" description="HMA" evidence="3">
    <location>
        <begin position="8"/>
        <end position="77"/>
    </location>
</feature>
<organism evidence="4 5">
    <name type="scientific">Artemisia annua</name>
    <name type="common">Sweet wormwood</name>
    <dbReference type="NCBI Taxonomy" id="35608"/>
    <lineage>
        <taxon>Eukaryota</taxon>
        <taxon>Viridiplantae</taxon>
        <taxon>Streptophyta</taxon>
        <taxon>Embryophyta</taxon>
        <taxon>Tracheophyta</taxon>
        <taxon>Spermatophyta</taxon>
        <taxon>Magnoliopsida</taxon>
        <taxon>eudicotyledons</taxon>
        <taxon>Gunneridae</taxon>
        <taxon>Pentapetalae</taxon>
        <taxon>asterids</taxon>
        <taxon>campanulids</taxon>
        <taxon>Asterales</taxon>
        <taxon>Asteraceae</taxon>
        <taxon>Asteroideae</taxon>
        <taxon>Anthemideae</taxon>
        <taxon>Artemisiinae</taxon>
        <taxon>Artemisia</taxon>
    </lineage>
</organism>
<reference evidence="4 5" key="1">
    <citation type="journal article" date="2018" name="Mol. Plant">
        <title>The genome of Artemisia annua provides insight into the evolution of Asteraceae family and artemisinin biosynthesis.</title>
        <authorList>
            <person name="Shen Q."/>
            <person name="Zhang L."/>
            <person name="Liao Z."/>
            <person name="Wang S."/>
            <person name="Yan T."/>
            <person name="Shi P."/>
            <person name="Liu M."/>
            <person name="Fu X."/>
            <person name="Pan Q."/>
            <person name="Wang Y."/>
            <person name="Lv Z."/>
            <person name="Lu X."/>
            <person name="Zhang F."/>
            <person name="Jiang W."/>
            <person name="Ma Y."/>
            <person name="Chen M."/>
            <person name="Hao X."/>
            <person name="Li L."/>
            <person name="Tang Y."/>
            <person name="Lv G."/>
            <person name="Zhou Y."/>
            <person name="Sun X."/>
            <person name="Brodelius P.E."/>
            <person name="Rose J.K.C."/>
            <person name="Tang K."/>
        </authorList>
    </citation>
    <scope>NUCLEOTIDE SEQUENCE [LARGE SCALE GENOMIC DNA]</scope>
    <source>
        <strain evidence="5">cv. Huhao1</strain>
        <tissue evidence="4">Leaf</tissue>
    </source>
</reference>
<dbReference type="AlphaFoldDB" id="A0A2U1P7N5"/>
<keyword evidence="5" id="KW-1185">Reference proteome</keyword>
<comment type="caution">
    <text evidence="4">The sequence shown here is derived from an EMBL/GenBank/DDBJ whole genome shotgun (WGS) entry which is preliminary data.</text>
</comment>
<accession>A0A2U1P7N5</accession>
<dbReference type="CDD" id="cd00371">
    <property type="entry name" value="HMA"/>
    <property type="match status" value="1"/>
</dbReference>
<dbReference type="InterPro" id="IPR036163">
    <property type="entry name" value="HMA_dom_sf"/>
</dbReference>
<dbReference type="Pfam" id="PF00403">
    <property type="entry name" value="HMA"/>
    <property type="match status" value="1"/>
</dbReference>
<evidence type="ECO:0000256" key="1">
    <source>
        <dbReference type="ARBA" id="ARBA00004170"/>
    </source>
</evidence>
<dbReference type="OrthoDB" id="196709at2759"/>
<evidence type="ECO:0000313" key="5">
    <source>
        <dbReference type="Proteomes" id="UP000245207"/>
    </source>
</evidence>
<evidence type="ECO:0000313" key="4">
    <source>
        <dbReference type="EMBL" id="PWA81763.1"/>
    </source>
</evidence>
<dbReference type="Gene3D" id="3.30.70.100">
    <property type="match status" value="1"/>
</dbReference>
<evidence type="ECO:0000256" key="2">
    <source>
        <dbReference type="ARBA" id="ARBA00022723"/>
    </source>
</evidence>
<dbReference type="EMBL" id="PKPP01001552">
    <property type="protein sequence ID" value="PWA81763.1"/>
    <property type="molecule type" value="Genomic_DNA"/>
</dbReference>
<dbReference type="InterPro" id="IPR006121">
    <property type="entry name" value="HMA_dom"/>
</dbReference>
<dbReference type="GO" id="GO:0009626">
    <property type="term" value="P:plant-type hypersensitive response"/>
    <property type="evidence" value="ECO:0007669"/>
    <property type="project" value="UniProtKB-KW"/>
</dbReference>
<keyword evidence="2" id="KW-0479">Metal-binding</keyword>
<protein>
    <submittedName>
        <fullName evidence="4">Copper-exporting ATPase / responsive-to-antagonist 1 / copper-transporting ATPase (RAN1)</fullName>
    </submittedName>
</protein>
<comment type="subcellular location">
    <subcellularLocation>
        <location evidence="1">Membrane</location>
        <topology evidence="1">Peripheral membrane protein</topology>
    </subcellularLocation>
</comment>
<dbReference type="PROSITE" id="PS50846">
    <property type="entry name" value="HMA_2"/>
    <property type="match status" value="1"/>
</dbReference>
<dbReference type="STRING" id="35608.A0A2U1P7N5"/>
<dbReference type="GO" id="GO:0046872">
    <property type="term" value="F:metal ion binding"/>
    <property type="evidence" value="ECO:0007669"/>
    <property type="project" value="UniProtKB-KW"/>
</dbReference>
<dbReference type="Proteomes" id="UP000245207">
    <property type="component" value="Unassembled WGS sequence"/>
</dbReference>
<evidence type="ECO:0000259" key="3">
    <source>
        <dbReference type="PROSITE" id="PS50846"/>
    </source>
</evidence>
<proteinExistence type="predicted"/>